<evidence type="ECO:0000313" key="4">
    <source>
        <dbReference type="Proteomes" id="UP001519863"/>
    </source>
</evidence>
<keyword evidence="4" id="KW-1185">Reference proteome</keyword>
<dbReference type="InterPro" id="IPR001310">
    <property type="entry name" value="Histidine_triad_HIT"/>
</dbReference>
<dbReference type="InterPro" id="IPR036265">
    <property type="entry name" value="HIT-like_sf"/>
</dbReference>
<dbReference type="PANTHER" id="PTHR46648">
    <property type="entry name" value="HIT FAMILY PROTEIN 1"/>
    <property type="match status" value="1"/>
</dbReference>
<reference evidence="3 4" key="1">
    <citation type="journal article" date="2013" name="Antonie Van Leeuwenhoek">
        <title>Actinoplanes hulinensis sp. nov., a novel actinomycete isolated from soybean root (Glycine max (L.) Merr).</title>
        <authorList>
            <person name="Shen Y."/>
            <person name="Liu C."/>
            <person name="Wang X."/>
            <person name="Zhao J."/>
            <person name="Jia F."/>
            <person name="Zhang Y."/>
            <person name="Wang L."/>
            <person name="Yang D."/>
            <person name="Xiang W."/>
        </authorList>
    </citation>
    <scope>NUCLEOTIDE SEQUENCE [LARGE SCALE GENOMIC DNA]</scope>
    <source>
        <strain evidence="3 4">NEAU-M9</strain>
    </source>
</reference>
<protein>
    <submittedName>
        <fullName evidence="3">HIT family protein</fullName>
    </submittedName>
</protein>
<dbReference type="Gene3D" id="3.30.428.10">
    <property type="entry name" value="HIT-like"/>
    <property type="match status" value="1"/>
</dbReference>
<dbReference type="RefSeq" id="WP_220146303.1">
    <property type="nucleotide sequence ID" value="NZ_JAHXZI010000013.1"/>
</dbReference>
<evidence type="ECO:0000313" key="3">
    <source>
        <dbReference type="EMBL" id="MBW6436960.1"/>
    </source>
</evidence>
<evidence type="ECO:0000259" key="2">
    <source>
        <dbReference type="PROSITE" id="PS51084"/>
    </source>
</evidence>
<dbReference type="EMBL" id="JAHXZI010000013">
    <property type="protein sequence ID" value="MBW6436960.1"/>
    <property type="molecule type" value="Genomic_DNA"/>
</dbReference>
<organism evidence="3 4">
    <name type="scientific">Actinoplanes hulinensis</name>
    <dbReference type="NCBI Taxonomy" id="1144547"/>
    <lineage>
        <taxon>Bacteria</taxon>
        <taxon>Bacillati</taxon>
        <taxon>Actinomycetota</taxon>
        <taxon>Actinomycetes</taxon>
        <taxon>Micromonosporales</taxon>
        <taxon>Micromonosporaceae</taxon>
        <taxon>Actinoplanes</taxon>
    </lineage>
</organism>
<dbReference type="SUPFAM" id="SSF54197">
    <property type="entry name" value="HIT-like"/>
    <property type="match status" value="1"/>
</dbReference>
<gene>
    <name evidence="3" type="ORF">KZ829_24765</name>
</gene>
<dbReference type="InterPro" id="IPR011146">
    <property type="entry name" value="HIT-like"/>
</dbReference>
<proteinExistence type="predicted"/>
<sequence length="144" mass="16415">MDCYACRNNEGFDRLPPRERVAADRFWRVAHDFNSSLPGWLVLVPRRHVTSIAELTDDEASTLGLWQVRLSRALRAVTGCVKTYVVQFAEKEGFAHVHFHLVPRMPDLPAERRGPGVFRYLNDTDARLSEARRDELAVAVRAAL</sequence>
<comment type="caution">
    <text evidence="3">The sequence shown here is derived from an EMBL/GenBank/DDBJ whole genome shotgun (WGS) entry which is preliminary data.</text>
</comment>
<dbReference type="Pfam" id="PF01230">
    <property type="entry name" value="HIT"/>
    <property type="match status" value="1"/>
</dbReference>
<feature type="domain" description="HIT" evidence="2">
    <location>
        <begin position="38"/>
        <end position="111"/>
    </location>
</feature>
<evidence type="ECO:0000256" key="1">
    <source>
        <dbReference type="PROSITE-ProRule" id="PRU00464"/>
    </source>
</evidence>
<dbReference type="PANTHER" id="PTHR46648:SF1">
    <property type="entry name" value="ADENOSINE 5'-MONOPHOSPHORAMIDASE HNT1"/>
    <property type="match status" value="1"/>
</dbReference>
<dbReference type="PROSITE" id="PS51084">
    <property type="entry name" value="HIT_2"/>
    <property type="match status" value="1"/>
</dbReference>
<name>A0ABS7B7D2_9ACTN</name>
<feature type="short sequence motif" description="Histidine triad motif" evidence="1">
    <location>
        <begin position="96"/>
        <end position="100"/>
    </location>
</feature>
<accession>A0ABS7B7D2</accession>
<dbReference type="Proteomes" id="UP001519863">
    <property type="component" value="Unassembled WGS sequence"/>
</dbReference>